<evidence type="ECO:0000256" key="6">
    <source>
        <dbReference type="ARBA" id="ARBA00023136"/>
    </source>
</evidence>
<comment type="similarity">
    <text evidence="2">Belongs to the outer membrane factor (OMF) (TC 1.B.17) family.</text>
</comment>
<dbReference type="Pfam" id="PF02321">
    <property type="entry name" value="OEP"/>
    <property type="match status" value="2"/>
</dbReference>
<keyword evidence="6" id="KW-0472">Membrane</keyword>
<dbReference type="EMBL" id="JBHUHV010000037">
    <property type="protein sequence ID" value="MFD2067487.1"/>
    <property type="molecule type" value="Genomic_DNA"/>
</dbReference>
<keyword evidence="4" id="KW-1134">Transmembrane beta strand</keyword>
<dbReference type="RefSeq" id="WP_229958246.1">
    <property type="nucleotide sequence ID" value="NZ_JAJJWI010000002.1"/>
</dbReference>
<keyword evidence="10" id="KW-1185">Reference proteome</keyword>
<dbReference type="Proteomes" id="UP001597369">
    <property type="component" value="Unassembled WGS sequence"/>
</dbReference>
<accession>A0ABW4WXN9</accession>
<evidence type="ECO:0000256" key="3">
    <source>
        <dbReference type="ARBA" id="ARBA00022448"/>
    </source>
</evidence>
<keyword evidence="3" id="KW-0813">Transport</keyword>
<reference evidence="10" key="1">
    <citation type="journal article" date="2019" name="Int. J. Syst. Evol. Microbiol.">
        <title>The Global Catalogue of Microorganisms (GCM) 10K type strain sequencing project: providing services to taxonomists for standard genome sequencing and annotation.</title>
        <authorList>
            <consortium name="The Broad Institute Genomics Platform"/>
            <consortium name="The Broad Institute Genome Sequencing Center for Infectious Disease"/>
            <person name="Wu L."/>
            <person name="Ma J."/>
        </authorList>
    </citation>
    <scope>NUCLEOTIDE SEQUENCE [LARGE SCALE GENOMIC DNA]</scope>
    <source>
        <strain evidence="10">JCM 16545</strain>
    </source>
</reference>
<comment type="caution">
    <text evidence="9">The sequence shown here is derived from an EMBL/GenBank/DDBJ whole genome shotgun (WGS) entry which is preliminary data.</text>
</comment>
<evidence type="ECO:0000256" key="1">
    <source>
        <dbReference type="ARBA" id="ARBA00004442"/>
    </source>
</evidence>
<gene>
    <name evidence="9" type="ORF">ACFSKU_11380</name>
</gene>
<name>A0ABW4WXN9_9BACT</name>
<proteinExistence type="inferred from homology"/>
<dbReference type="SUPFAM" id="SSF56954">
    <property type="entry name" value="Outer membrane efflux proteins (OEP)"/>
    <property type="match status" value="1"/>
</dbReference>
<evidence type="ECO:0000256" key="5">
    <source>
        <dbReference type="ARBA" id="ARBA00022692"/>
    </source>
</evidence>
<keyword evidence="8" id="KW-0732">Signal</keyword>
<evidence type="ECO:0000256" key="2">
    <source>
        <dbReference type="ARBA" id="ARBA00007613"/>
    </source>
</evidence>
<evidence type="ECO:0000313" key="10">
    <source>
        <dbReference type="Proteomes" id="UP001597369"/>
    </source>
</evidence>
<evidence type="ECO:0000256" key="4">
    <source>
        <dbReference type="ARBA" id="ARBA00022452"/>
    </source>
</evidence>
<dbReference type="PANTHER" id="PTHR30026">
    <property type="entry name" value="OUTER MEMBRANE PROTEIN TOLC"/>
    <property type="match status" value="1"/>
</dbReference>
<dbReference type="InterPro" id="IPR003423">
    <property type="entry name" value="OMP_efflux"/>
</dbReference>
<evidence type="ECO:0000256" key="8">
    <source>
        <dbReference type="SAM" id="SignalP"/>
    </source>
</evidence>
<sequence length="490" mass="54395">MKKLSKKVLLAIGLSLTGLSGAFAQQDGTGNDQIWSLEEALNYAKANNLQVRQSKINRDLASTDLKLSKFGRLPSINGSGSYSINNGTNIDPATYDIRTQQTRSSSVSVSGSLPLFAGFQQVNTIKQNSLELQASEQDILSVQNDITIQIVTAYLNILFADELMKTNQLQRNTTQQQLERTQILFRAGSVAENDVLDLQSQLATDELNIITAKNQLDIAKLNLIQLLNLDNPDNIEVEIPELPEPDLEPAISDPNQVYDVAIQTLPAIKAADVRVLSANKGLDIARGAYLPRLSLNAGINTFYSSRSYLLRELEDGETIYTQQLVGFLDEARTQPFSLYVPQGSAEQIDYSLKDQFKDNIGNQFSLSLQVPIFNGLQTRINVERAKISQQNAKLNADIARNNLRQTIEQAAVDTRAAQLRYVASKQQLAASEKSYQNAQLRLNAGVINSVDFNIIANTFRSAQSSLLQAKYEYIFKLKILDFYEGKDLSF</sequence>
<evidence type="ECO:0000256" key="7">
    <source>
        <dbReference type="ARBA" id="ARBA00023237"/>
    </source>
</evidence>
<comment type="subcellular location">
    <subcellularLocation>
        <location evidence="1">Cell outer membrane</location>
    </subcellularLocation>
</comment>
<dbReference type="PANTHER" id="PTHR30026:SF20">
    <property type="entry name" value="OUTER MEMBRANE PROTEIN TOLC"/>
    <property type="match status" value="1"/>
</dbReference>
<keyword evidence="5" id="KW-0812">Transmembrane</keyword>
<evidence type="ECO:0000313" key="9">
    <source>
        <dbReference type="EMBL" id="MFD2067487.1"/>
    </source>
</evidence>
<keyword evidence="7" id="KW-0998">Cell outer membrane</keyword>
<organism evidence="9 10">
    <name type="scientific">Pontibacter silvestris</name>
    <dbReference type="NCBI Taxonomy" id="2305183"/>
    <lineage>
        <taxon>Bacteria</taxon>
        <taxon>Pseudomonadati</taxon>
        <taxon>Bacteroidota</taxon>
        <taxon>Cytophagia</taxon>
        <taxon>Cytophagales</taxon>
        <taxon>Hymenobacteraceae</taxon>
        <taxon>Pontibacter</taxon>
    </lineage>
</organism>
<protein>
    <submittedName>
        <fullName evidence="9">TolC family protein</fullName>
    </submittedName>
</protein>
<feature type="chain" id="PRO_5046636898" evidence="8">
    <location>
        <begin position="25"/>
        <end position="490"/>
    </location>
</feature>
<dbReference type="InterPro" id="IPR051906">
    <property type="entry name" value="TolC-like"/>
</dbReference>
<dbReference type="Gene3D" id="1.20.1600.10">
    <property type="entry name" value="Outer membrane efflux proteins (OEP)"/>
    <property type="match status" value="1"/>
</dbReference>
<feature type="signal peptide" evidence="8">
    <location>
        <begin position="1"/>
        <end position="24"/>
    </location>
</feature>